<accession>A0A0F9GYS6</accession>
<evidence type="ECO:0000313" key="1">
    <source>
        <dbReference type="EMBL" id="KKM03940.1"/>
    </source>
</evidence>
<reference evidence="1" key="1">
    <citation type="journal article" date="2015" name="Nature">
        <title>Complex archaea that bridge the gap between prokaryotes and eukaryotes.</title>
        <authorList>
            <person name="Spang A."/>
            <person name="Saw J.H."/>
            <person name="Jorgensen S.L."/>
            <person name="Zaremba-Niedzwiedzka K."/>
            <person name="Martijn J."/>
            <person name="Lind A.E."/>
            <person name="van Eijk R."/>
            <person name="Schleper C."/>
            <person name="Guy L."/>
            <person name="Ettema T.J."/>
        </authorList>
    </citation>
    <scope>NUCLEOTIDE SEQUENCE</scope>
</reference>
<dbReference type="EMBL" id="LAZR01016569">
    <property type="protein sequence ID" value="KKM03940.1"/>
    <property type="molecule type" value="Genomic_DNA"/>
</dbReference>
<name>A0A0F9GYS6_9ZZZZ</name>
<organism evidence="1">
    <name type="scientific">marine sediment metagenome</name>
    <dbReference type="NCBI Taxonomy" id="412755"/>
    <lineage>
        <taxon>unclassified sequences</taxon>
        <taxon>metagenomes</taxon>
        <taxon>ecological metagenomes</taxon>
    </lineage>
</organism>
<protein>
    <submittedName>
        <fullName evidence="1">Uncharacterized protein</fullName>
    </submittedName>
</protein>
<dbReference type="AlphaFoldDB" id="A0A0F9GYS6"/>
<gene>
    <name evidence="1" type="ORF">LCGC14_1769420</name>
</gene>
<comment type="caution">
    <text evidence="1">The sequence shown here is derived from an EMBL/GenBank/DDBJ whole genome shotgun (WGS) entry which is preliminary data.</text>
</comment>
<sequence>MSESTGERCPHLVLKRSGDEVNAQCSELDRQCTIWYNGDKCDTYEEFLKETQNGY</sequence>
<proteinExistence type="predicted"/>